<dbReference type="InterPro" id="IPR014196">
    <property type="entry name" value="SpoIIM"/>
</dbReference>
<feature type="transmembrane region" description="Helical" evidence="1">
    <location>
        <begin position="137"/>
        <end position="157"/>
    </location>
</feature>
<name>A0A1I2MXT3_9FIRM</name>
<gene>
    <name evidence="2" type="ORF">SAMN05660649_00110</name>
</gene>
<dbReference type="STRING" id="341036.SAMN05660649_00110"/>
<dbReference type="Pfam" id="PF01944">
    <property type="entry name" value="SpoIIM"/>
    <property type="match status" value="1"/>
</dbReference>
<sequence length="210" mass="23435">MEYLRRIWTASLKKSWPLYLIVIIVFSVGILLGSLGANTLQDDQAQELHQYLQSFLSQAAELDIEKGQAARGALYDNIIVVVVMYILGLTIICLPLVLTYIFFRGFILGFSIGFLIMDNELHGFLVILLSMLPHNIFYIPAMIIGGTASLSFSILLIKRFFNSRTIIWPAFLSYSLVMTGVLAAFVLAALTEAYITPGFTKYSASLFAGW</sequence>
<evidence type="ECO:0000313" key="2">
    <source>
        <dbReference type="EMBL" id="SFF94136.1"/>
    </source>
</evidence>
<dbReference type="RefSeq" id="WP_092467651.1">
    <property type="nucleotide sequence ID" value="NZ_FOOX01000001.1"/>
</dbReference>
<feature type="transmembrane region" description="Helical" evidence="1">
    <location>
        <begin position="78"/>
        <end position="103"/>
    </location>
</feature>
<keyword evidence="3" id="KW-1185">Reference proteome</keyword>
<dbReference type="Proteomes" id="UP000199337">
    <property type="component" value="Unassembled WGS sequence"/>
</dbReference>
<accession>A0A1I2MXT3</accession>
<evidence type="ECO:0000256" key="1">
    <source>
        <dbReference type="SAM" id="Phobius"/>
    </source>
</evidence>
<keyword evidence="1" id="KW-0812">Transmembrane</keyword>
<feature type="transmembrane region" description="Helical" evidence="1">
    <location>
        <begin position="110"/>
        <end position="131"/>
    </location>
</feature>
<feature type="transmembrane region" description="Helical" evidence="1">
    <location>
        <begin position="166"/>
        <end position="190"/>
    </location>
</feature>
<keyword evidence="1" id="KW-1133">Transmembrane helix</keyword>
<protein>
    <submittedName>
        <fullName evidence="2">Stage II sporulation protein M</fullName>
    </submittedName>
</protein>
<proteinExistence type="predicted"/>
<dbReference type="PIRSF" id="PIRSF038973">
    <property type="entry name" value="SpoIIM"/>
    <property type="match status" value="1"/>
</dbReference>
<dbReference type="EMBL" id="FOOX01000001">
    <property type="protein sequence ID" value="SFF94136.1"/>
    <property type="molecule type" value="Genomic_DNA"/>
</dbReference>
<dbReference type="OrthoDB" id="1707382at2"/>
<organism evidence="2 3">
    <name type="scientific">Desulfotruncus arcticus DSM 17038</name>
    <dbReference type="NCBI Taxonomy" id="1121424"/>
    <lineage>
        <taxon>Bacteria</taxon>
        <taxon>Bacillati</taxon>
        <taxon>Bacillota</taxon>
        <taxon>Clostridia</taxon>
        <taxon>Eubacteriales</taxon>
        <taxon>Desulfallaceae</taxon>
        <taxon>Desulfotruncus</taxon>
    </lineage>
</organism>
<dbReference type="NCBIfam" id="TIGR02831">
    <property type="entry name" value="spo_II_M"/>
    <property type="match status" value="1"/>
</dbReference>
<feature type="transmembrane region" description="Helical" evidence="1">
    <location>
        <begin position="16"/>
        <end position="37"/>
    </location>
</feature>
<evidence type="ECO:0000313" key="3">
    <source>
        <dbReference type="Proteomes" id="UP000199337"/>
    </source>
</evidence>
<dbReference type="AlphaFoldDB" id="A0A1I2MXT3"/>
<reference evidence="3" key="1">
    <citation type="submission" date="2016-10" db="EMBL/GenBank/DDBJ databases">
        <authorList>
            <person name="Varghese N."/>
            <person name="Submissions S."/>
        </authorList>
    </citation>
    <scope>NUCLEOTIDE SEQUENCE [LARGE SCALE GENOMIC DNA]</scope>
    <source>
        <strain evidence="3">DSM 17038</strain>
    </source>
</reference>
<keyword evidence="1" id="KW-0472">Membrane</keyword>
<dbReference type="InterPro" id="IPR002798">
    <property type="entry name" value="SpoIIM-like"/>
</dbReference>